<comment type="caution">
    <text evidence="8">The sequence shown here is derived from an EMBL/GenBank/DDBJ whole genome shotgun (WGS) entry which is preliminary data.</text>
</comment>
<dbReference type="InterPro" id="IPR000719">
    <property type="entry name" value="Prot_kinase_dom"/>
</dbReference>
<sequence length="761" mass="87298">MAAAPEQNSRSGELGNKDSCAGYRQELELLAVYYSEDSNSTSFFPRERLQDFFKIEMVADILECTCRSCTTDMKLDLFDRVILTETRTSNYSSMILSEYVSTFALLLHIQHPQLIRSFPSQEYKDNQLERWMGKRHEVFLDELWPEYRIKAKDRSMVAARNFLKELPRFCVPTLDTSAYVQWKEGRLLPFVKEVDISSPSGNSKVVKFEIWDSYRKFPGLNITKFARKEINIGQEPQDLIRASHEKMALQLVRRLKDDHIVRMVKTYSLGKTFNIMFPCARTSLHEYLRDQKFNAQEACDRYIWKASFWNQFIGIALALSRVHKLGEELQNKSTDRPTDGNLTVLRNRVHPYLIGCHFDLKPANILVQQDGTWVITDFGQTSFKALDNNGMSSNIVFAGGTPIYSPPLETNGTTNRSYDVWSLGCILLEVVAFLVLKYEGLEGLDKARVTPSLDPHVTEDRSFYARDLGTGEFIVKPTVSQFIKDLPAKLRRAEDKGHPFLAKILRLVRKMLNPNSATRPQARAVYEELRRIVNETQGPGDGLPHEWASKEPDSEDNAKLRDIAKNGASAKIKSAAKKGKAVAGSMPFLKKHINTEPSDETDLSNKKGSASVQLWAEQKCWFSVDRYATSKARAEREVPPRRVVIYGVGRHGKSIAILRFHQNFKLEEDESAQLVRFIPTNKARDVRFSMVIFEPPPDKDGQEFFAGIPIDSQLLRKYEDENSIDCKAVSMKFKNSEERTEFADDYLWMREDWRKERHGEA</sequence>
<dbReference type="InterPro" id="IPR050660">
    <property type="entry name" value="NEK_Ser/Thr_kinase"/>
</dbReference>
<proteinExistence type="predicted"/>
<evidence type="ECO:0000313" key="8">
    <source>
        <dbReference type="EMBL" id="KAL1633685.1"/>
    </source>
</evidence>
<keyword evidence="5" id="KW-0067">ATP-binding</keyword>
<feature type="domain" description="Protein kinase" evidence="7">
    <location>
        <begin position="191"/>
        <end position="548"/>
    </location>
</feature>
<evidence type="ECO:0000256" key="2">
    <source>
        <dbReference type="ARBA" id="ARBA00022679"/>
    </source>
</evidence>
<dbReference type="Pfam" id="PF00069">
    <property type="entry name" value="Pkinase"/>
    <property type="match status" value="1"/>
</dbReference>
<accession>A0ABR3T292</accession>
<name>A0ABR3T292_9PEZI</name>
<evidence type="ECO:0000256" key="5">
    <source>
        <dbReference type="ARBA" id="ARBA00022840"/>
    </source>
</evidence>
<keyword evidence="2" id="KW-0808">Transferase</keyword>
<reference evidence="8 9" key="1">
    <citation type="submission" date="2024-02" db="EMBL/GenBank/DDBJ databases">
        <title>De novo assembly and annotation of 12 fungi associated with fruit tree decline syndrome in Ontario, Canada.</title>
        <authorList>
            <person name="Sulman M."/>
            <person name="Ellouze W."/>
            <person name="Ilyukhin E."/>
        </authorList>
    </citation>
    <scope>NUCLEOTIDE SEQUENCE [LARGE SCALE GENOMIC DNA]</scope>
    <source>
        <strain evidence="8 9">M1-105</strain>
    </source>
</reference>
<evidence type="ECO:0000256" key="4">
    <source>
        <dbReference type="ARBA" id="ARBA00022777"/>
    </source>
</evidence>
<dbReference type="Gene3D" id="1.10.510.10">
    <property type="entry name" value="Transferase(Phosphotransferase) domain 1"/>
    <property type="match status" value="1"/>
</dbReference>
<evidence type="ECO:0000256" key="3">
    <source>
        <dbReference type="ARBA" id="ARBA00022741"/>
    </source>
</evidence>
<keyword evidence="4" id="KW-0418">Kinase</keyword>
<evidence type="ECO:0000313" key="9">
    <source>
        <dbReference type="Proteomes" id="UP001521116"/>
    </source>
</evidence>
<keyword evidence="9" id="KW-1185">Reference proteome</keyword>
<dbReference type="SMART" id="SM00220">
    <property type="entry name" value="S_TKc"/>
    <property type="match status" value="1"/>
</dbReference>
<keyword evidence="3" id="KW-0547">Nucleotide-binding</keyword>
<protein>
    <recommendedName>
        <fullName evidence="1">non-specific serine/threonine protein kinase</fullName>
        <ecNumber evidence="1">2.7.11.1</ecNumber>
    </recommendedName>
</protein>
<dbReference type="EC" id="2.7.11.1" evidence="1"/>
<evidence type="ECO:0000256" key="1">
    <source>
        <dbReference type="ARBA" id="ARBA00012513"/>
    </source>
</evidence>
<dbReference type="PANTHER" id="PTHR43671:SF13">
    <property type="entry name" value="SERINE_THREONINE-PROTEIN KINASE NEK2"/>
    <property type="match status" value="1"/>
</dbReference>
<evidence type="ECO:0000259" key="7">
    <source>
        <dbReference type="PROSITE" id="PS50011"/>
    </source>
</evidence>
<dbReference type="SUPFAM" id="SSF56112">
    <property type="entry name" value="Protein kinase-like (PK-like)"/>
    <property type="match status" value="1"/>
</dbReference>
<dbReference type="EMBL" id="JAJVDC020000020">
    <property type="protein sequence ID" value="KAL1633685.1"/>
    <property type="molecule type" value="Genomic_DNA"/>
</dbReference>
<dbReference type="PROSITE" id="PS50011">
    <property type="entry name" value="PROTEIN_KINASE_DOM"/>
    <property type="match status" value="1"/>
</dbReference>
<feature type="compositionally biased region" description="Basic and acidic residues" evidence="6">
    <location>
        <begin position="543"/>
        <end position="556"/>
    </location>
</feature>
<dbReference type="InterPro" id="IPR011009">
    <property type="entry name" value="Kinase-like_dom_sf"/>
</dbReference>
<dbReference type="PANTHER" id="PTHR43671">
    <property type="entry name" value="SERINE/THREONINE-PROTEIN KINASE NEK"/>
    <property type="match status" value="1"/>
</dbReference>
<organism evidence="8 9">
    <name type="scientific">Neofusicoccum ribis</name>
    <dbReference type="NCBI Taxonomy" id="45134"/>
    <lineage>
        <taxon>Eukaryota</taxon>
        <taxon>Fungi</taxon>
        <taxon>Dikarya</taxon>
        <taxon>Ascomycota</taxon>
        <taxon>Pezizomycotina</taxon>
        <taxon>Dothideomycetes</taxon>
        <taxon>Dothideomycetes incertae sedis</taxon>
        <taxon>Botryosphaeriales</taxon>
        <taxon>Botryosphaeriaceae</taxon>
        <taxon>Neofusicoccum</taxon>
    </lineage>
</organism>
<evidence type="ECO:0000256" key="6">
    <source>
        <dbReference type="SAM" id="MobiDB-lite"/>
    </source>
</evidence>
<gene>
    <name evidence="8" type="ORF">SLS56_002833</name>
</gene>
<feature type="region of interest" description="Disordered" evidence="6">
    <location>
        <begin position="535"/>
        <end position="556"/>
    </location>
</feature>
<dbReference type="Proteomes" id="UP001521116">
    <property type="component" value="Unassembled WGS sequence"/>
</dbReference>